<protein>
    <submittedName>
        <fullName evidence="1">Uncharacterized protein</fullName>
    </submittedName>
</protein>
<sequence>MTTKWLTYGSTWRWSGFLSSYVFADPSAQESSERGVSHGLEALMRGGSTPTPTVVSAWRPNDVHSRNSQRMIVPIPIQHE</sequence>
<dbReference type="AlphaFoldDB" id="A0ABD1Y267"/>
<organism evidence="1 2">
    <name type="scientific">Riccia fluitans</name>
    <dbReference type="NCBI Taxonomy" id="41844"/>
    <lineage>
        <taxon>Eukaryota</taxon>
        <taxon>Viridiplantae</taxon>
        <taxon>Streptophyta</taxon>
        <taxon>Embryophyta</taxon>
        <taxon>Marchantiophyta</taxon>
        <taxon>Marchantiopsida</taxon>
        <taxon>Marchantiidae</taxon>
        <taxon>Marchantiales</taxon>
        <taxon>Ricciaceae</taxon>
        <taxon>Riccia</taxon>
    </lineage>
</organism>
<comment type="caution">
    <text evidence="1">The sequence shown here is derived from an EMBL/GenBank/DDBJ whole genome shotgun (WGS) entry which is preliminary data.</text>
</comment>
<reference evidence="1 2" key="1">
    <citation type="submission" date="2024-09" db="EMBL/GenBank/DDBJ databases">
        <title>Chromosome-scale assembly of Riccia fluitans.</title>
        <authorList>
            <person name="Paukszto L."/>
            <person name="Sawicki J."/>
            <person name="Karawczyk K."/>
            <person name="Piernik-Szablinska J."/>
            <person name="Szczecinska M."/>
            <person name="Mazdziarz M."/>
        </authorList>
    </citation>
    <scope>NUCLEOTIDE SEQUENCE [LARGE SCALE GENOMIC DNA]</scope>
    <source>
        <strain evidence="1">Rf_01</strain>
        <tissue evidence="1">Aerial parts of the thallus</tissue>
    </source>
</reference>
<dbReference type="EMBL" id="JBHFFA010000006">
    <property type="protein sequence ID" value="KAL2620828.1"/>
    <property type="molecule type" value="Genomic_DNA"/>
</dbReference>
<name>A0ABD1Y267_9MARC</name>
<evidence type="ECO:0000313" key="2">
    <source>
        <dbReference type="Proteomes" id="UP001605036"/>
    </source>
</evidence>
<accession>A0ABD1Y267</accession>
<keyword evidence="2" id="KW-1185">Reference proteome</keyword>
<gene>
    <name evidence="1" type="ORF">R1flu_001033</name>
</gene>
<evidence type="ECO:0000313" key="1">
    <source>
        <dbReference type="EMBL" id="KAL2620828.1"/>
    </source>
</evidence>
<dbReference type="Proteomes" id="UP001605036">
    <property type="component" value="Unassembled WGS sequence"/>
</dbReference>
<proteinExistence type="predicted"/>